<gene>
    <name evidence="2" type="ORF">EI42_04508</name>
</gene>
<dbReference type="Proteomes" id="UP000248806">
    <property type="component" value="Unassembled WGS sequence"/>
</dbReference>
<evidence type="ECO:0000313" key="3">
    <source>
        <dbReference type="Proteomes" id="UP000248806"/>
    </source>
</evidence>
<dbReference type="InterPro" id="IPR046492">
    <property type="entry name" value="DUF6585"/>
</dbReference>
<feature type="transmembrane region" description="Helical" evidence="1">
    <location>
        <begin position="37"/>
        <end position="57"/>
    </location>
</feature>
<dbReference type="EMBL" id="QKUF01000020">
    <property type="protein sequence ID" value="PZW24900.1"/>
    <property type="molecule type" value="Genomic_DNA"/>
</dbReference>
<keyword evidence="3" id="KW-1185">Reference proteome</keyword>
<dbReference type="OrthoDB" id="156557at2"/>
<comment type="caution">
    <text evidence="2">The sequence shown here is derived from an EMBL/GenBank/DDBJ whole genome shotgun (WGS) entry which is preliminary data.</text>
</comment>
<dbReference type="AlphaFoldDB" id="A0A326U380"/>
<reference evidence="2 3" key="1">
    <citation type="submission" date="2018-06" db="EMBL/GenBank/DDBJ databases">
        <title>Genomic Encyclopedia of Archaeal and Bacterial Type Strains, Phase II (KMG-II): from individual species to whole genera.</title>
        <authorList>
            <person name="Goeker M."/>
        </authorList>
    </citation>
    <scope>NUCLEOTIDE SEQUENCE [LARGE SCALE GENOMIC DNA]</scope>
    <source>
        <strain evidence="2 3">ATCC BAA-1881</strain>
    </source>
</reference>
<organism evidence="2 3">
    <name type="scientific">Thermosporothrix hazakensis</name>
    <dbReference type="NCBI Taxonomy" id="644383"/>
    <lineage>
        <taxon>Bacteria</taxon>
        <taxon>Bacillati</taxon>
        <taxon>Chloroflexota</taxon>
        <taxon>Ktedonobacteria</taxon>
        <taxon>Ktedonobacterales</taxon>
        <taxon>Thermosporotrichaceae</taxon>
        <taxon>Thermosporothrix</taxon>
    </lineage>
</organism>
<name>A0A326U380_THEHA</name>
<keyword evidence="1" id="KW-0472">Membrane</keyword>
<evidence type="ECO:0000256" key="1">
    <source>
        <dbReference type="SAM" id="Phobius"/>
    </source>
</evidence>
<evidence type="ECO:0000313" key="2">
    <source>
        <dbReference type="EMBL" id="PZW24900.1"/>
    </source>
</evidence>
<accession>A0A326U380</accession>
<dbReference type="RefSeq" id="WP_111324828.1">
    <property type="nucleotide sequence ID" value="NZ_BIFX01000001.1"/>
</dbReference>
<proteinExistence type="predicted"/>
<sequence>MAQITATPNEETSIQQAASAFQLGEPIAEHQIKRAGIYIRIGLGILVTLLPPFWAYISMDDTLLVTLLFTLAFCSLLLTAFQLFSLPYAYDWRLYTFREGFLFTAPDKIEAFRWDAIESVKEQQEERHFLRLIPLGQSTSYLIRRHDGCTIHIPGLFTNFSTFRARLIETLKQRLLPEAIAAYEAGKEQQFGPLTLSQQGITCKGQDISWQHFKALTQRRDGSLKLETRGTTSVPPIAMSTVPNLAVLQALLTHIREQAA</sequence>
<protein>
    <submittedName>
        <fullName evidence="2">Uncharacterized protein</fullName>
    </submittedName>
</protein>
<feature type="transmembrane region" description="Helical" evidence="1">
    <location>
        <begin position="63"/>
        <end position="84"/>
    </location>
</feature>
<dbReference type="Pfam" id="PF20226">
    <property type="entry name" value="DUF6585"/>
    <property type="match status" value="1"/>
</dbReference>
<keyword evidence="1" id="KW-0812">Transmembrane</keyword>
<keyword evidence="1" id="KW-1133">Transmembrane helix</keyword>